<dbReference type="GO" id="GO:0003677">
    <property type="term" value="F:DNA binding"/>
    <property type="evidence" value="ECO:0007669"/>
    <property type="project" value="UniProtKB-KW"/>
</dbReference>
<evidence type="ECO:0000313" key="6">
    <source>
        <dbReference type="Proteomes" id="UP000615234"/>
    </source>
</evidence>
<evidence type="ECO:0000256" key="3">
    <source>
        <dbReference type="ARBA" id="ARBA00023125"/>
    </source>
</evidence>
<dbReference type="Proteomes" id="UP000615234">
    <property type="component" value="Unassembled WGS sequence"/>
</dbReference>
<sequence length="121" mass="14507">METLTETEYRLMVVIWEKQNLTSMELVNICMTKFAWKKSTTYTMLKKLEKKGMIKNDSTVLQILVSKKEYENQEKRKVIKKYFKNSLPDFFVAFAHEKKLSKEDIDELEHIIAEYKENLDD</sequence>
<accession>A0A8I0DU64</accession>
<dbReference type="Gene3D" id="1.10.10.10">
    <property type="entry name" value="Winged helix-like DNA-binding domain superfamily/Winged helix DNA-binding domain"/>
    <property type="match status" value="1"/>
</dbReference>
<gene>
    <name evidence="5" type="ORF">H8S09_03540</name>
</gene>
<keyword evidence="6" id="KW-1185">Reference proteome</keyword>
<dbReference type="InterPro" id="IPR036390">
    <property type="entry name" value="WH_DNA-bd_sf"/>
</dbReference>
<organism evidence="5 6">
    <name type="scientific">Coprococcus hominis</name>
    <name type="common">ex Liu et al. 2022</name>
    <dbReference type="NCBI Taxonomy" id="2763039"/>
    <lineage>
        <taxon>Bacteria</taxon>
        <taxon>Bacillati</taxon>
        <taxon>Bacillota</taxon>
        <taxon>Clostridia</taxon>
        <taxon>Lachnospirales</taxon>
        <taxon>Lachnospiraceae</taxon>
        <taxon>Coprococcus</taxon>
    </lineage>
</organism>
<keyword evidence="4" id="KW-0804">Transcription</keyword>
<dbReference type="SUPFAM" id="SSF46785">
    <property type="entry name" value="Winged helix' DNA-binding domain"/>
    <property type="match status" value="1"/>
</dbReference>
<dbReference type="AlphaFoldDB" id="A0A8I0DU64"/>
<dbReference type="EMBL" id="JACOOX010000002">
    <property type="protein sequence ID" value="MBC5661977.1"/>
    <property type="molecule type" value="Genomic_DNA"/>
</dbReference>
<protein>
    <submittedName>
        <fullName evidence="5">BlaI/MecI/CopY family transcriptional regulator</fullName>
    </submittedName>
</protein>
<name>A0A8I0DU64_9FIRM</name>
<dbReference type="GO" id="GO:0045892">
    <property type="term" value="P:negative regulation of DNA-templated transcription"/>
    <property type="evidence" value="ECO:0007669"/>
    <property type="project" value="InterPro"/>
</dbReference>
<evidence type="ECO:0000313" key="5">
    <source>
        <dbReference type="EMBL" id="MBC5661977.1"/>
    </source>
</evidence>
<dbReference type="InterPro" id="IPR005650">
    <property type="entry name" value="BlaI_family"/>
</dbReference>
<dbReference type="PIRSF" id="PIRSF019455">
    <property type="entry name" value="CopR_AtkY"/>
    <property type="match status" value="1"/>
</dbReference>
<reference evidence="5 6" key="1">
    <citation type="submission" date="2020-08" db="EMBL/GenBank/DDBJ databases">
        <title>Genome public.</title>
        <authorList>
            <person name="Liu C."/>
            <person name="Sun Q."/>
        </authorList>
    </citation>
    <scope>NUCLEOTIDE SEQUENCE [LARGE SCALE GENOMIC DNA]</scope>
    <source>
        <strain evidence="5 6">NSJ-10</strain>
    </source>
</reference>
<evidence type="ECO:0000256" key="2">
    <source>
        <dbReference type="ARBA" id="ARBA00023015"/>
    </source>
</evidence>
<comment type="similarity">
    <text evidence="1">Belongs to the BlaI transcriptional regulatory family.</text>
</comment>
<evidence type="ECO:0000256" key="4">
    <source>
        <dbReference type="ARBA" id="ARBA00023163"/>
    </source>
</evidence>
<proteinExistence type="inferred from homology"/>
<comment type="caution">
    <text evidence="5">The sequence shown here is derived from an EMBL/GenBank/DDBJ whole genome shotgun (WGS) entry which is preliminary data.</text>
</comment>
<dbReference type="InterPro" id="IPR036388">
    <property type="entry name" value="WH-like_DNA-bd_sf"/>
</dbReference>
<keyword evidence="2" id="KW-0805">Transcription regulation</keyword>
<dbReference type="RefSeq" id="WP_021943316.1">
    <property type="nucleotide sequence ID" value="NZ_JACOOX010000002.1"/>
</dbReference>
<evidence type="ECO:0000256" key="1">
    <source>
        <dbReference type="ARBA" id="ARBA00011046"/>
    </source>
</evidence>
<dbReference type="Pfam" id="PF03965">
    <property type="entry name" value="Penicillinase_R"/>
    <property type="match status" value="1"/>
</dbReference>
<dbReference type="Gene3D" id="1.10.4040.10">
    <property type="entry name" value="Penicillinase repressor domain"/>
    <property type="match status" value="1"/>
</dbReference>
<keyword evidence="3" id="KW-0238">DNA-binding</keyword>